<reference evidence="1" key="1">
    <citation type="submission" date="2022-11" db="EMBL/GenBank/DDBJ databases">
        <authorList>
            <person name="Petersen C."/>
        </authorList>
    </citation>
    <scope>NUCLEOTIDE SEQUENCE</scope>
    <source>
        <strain evidence="1">IBT 20477</strain>
    </source>
</reference>
<sequence>MEEYIQAVVEQSRETFTECVAETSKGEAVLDMAIYTQAFDFDVLGEIGFGGSFDLLQTRDEGPSKSIVEAIDLSFLVLANSRYFPGKLRWLV</sequence>
<evidence type="ECO:0000313" key="2">
    <source>
        <dbReference type="Proteomes" id="UP001150942"/>
    </source>
</evidence>
<dbReference type="OrthoDB" id="3934656at2759"/>
<dbReference type="GO" id="GO:0005506">
    <property type="term" value="F:iron ion binding"/>
    <property type="evidence" value="ECO:0007669"/>
    <property type="project" value="InterPro"/>
</dbReference>
<comment type="caution">
    <text evidence="1">The sequence shown here is derived from an EMBL/GenBank/DDBJ whole genome shotgun (WGS) entry which is preliminary data.</text>
</comment>
<dbReference type="Proteomes" id="UP001150942">
    <property type="component" value="Unassembled WGS sequence"/>
</dbReference>
<dbReference type="InterPro" id="IPR036396">
    <property type="entry name" value="Cyt_P450_sf"/>
</dbReference>
<keyword evidence="2" id="KW-1185">Reference proteome</keyword>
<dbReference type="AlphaFoldDB" id="A0A9W9M920"/>
<evidence type="ECO:0000313" key="1">
    <source>
        <dbReference type="EMBL" id="KAJ5193298.1"/>
    </source>
</evidence>
<name>A0A9W9M920_9EURO</name>
<accession>A0A9W9M920</accession>
<dbReference type="GO" id="GO:0020037">
    <property type="term" value="F:heme binding"/>
    <property type="evidence" value="ECO:0007669"/>
    <property type="project" value="InterPro"/>
</dbReference>
<organism evidence="1 2">
    <name type="scientific">Penicillium cf. viridicatum</name>
    <dbReference type="NCBI Taxonomy" id="2972119"/>
    <lineage>
        <taxon>Eukaryota</taxon>
        <taxon>Fungi</taxon>
        <taxon>Dikarya</taxon>
        <taxon>Ascomycota</taxon>
        <taxon>Pezizomycotina</taxon>
        <taxon>Eurotiomycetes</taxon>
        <taxon>Eurotiomycetidae</taxon>
        <taxon>Eurotiales</taxon>
        <taxon>Aspergillaceae</taxon>
        <taxon>Penicillium</taxon>
    </lineage>
</organism>
<reference evidence="1" key="2">
    <citation type="journal article" date="2023" name="IMA Fungus">
        <title>Comparative genomic study of the Penicillium genus elucidates a diverse pangenome and 15 lateral gene transfer events.</title>
        <authorList>
            <person name="Petersen C."/>
            <person name="Sorensen T."/>
            <person name="Nielsen M.R."/>
            <person name="Sondergaard T.E."/>
            <person name="Sorensen J.L."/>
            <person name="Fitzpatrick D.A."/>
            <person name="Frisvad J.C."/>
            <person name="Nielsen K.L."/>
        </authorList>
    </citation>
    <scope>NUCLEOTIDE SEQUENCE</scope>
    <source>
        <strain evidence="1">IBT 20477</strain>
    </source>
</reference>
<dbReference type="EMBL" id="JAPQKQ010000006">
    <property type="protein sequence ID" value="KAJ5193298.1"/>
    <property type="molecule type" value="Genomic_DNA"/>
</dbReference>
<dbReference type="GO" id="GO:0016705">
    <property type="term" value="F:oxidoreductase activity, acting on paired donors, with incorporation or reduction of molecular oxygen"/>
    <property type="evidence" value="ECO:0007669"/>
    <property type="project" value="InterPro"/>
</dbReference>
<protein>
    <submittedName>
        <fullName evidence="1">Cytochrome P450 E-class group I</fullName>
    </submittedName>
</protein>
<proteinExistence type="predicted"/>
<dbReference type="Gene3D" id="1.10.630.10">
    <property type="entry name" value="Cytochrome P450"/>
    <property type="match status" value="1"/>
</dbReference>
<gene>
    <name evidence="1" type="ORF">N7449_009440</name>
</gene>
<dbReference type="GO" id="GO:0004497">
    <property type="term" value="F:monooxygenase activity"/>
    <property type="evidence" value="ECO:0007669"/>
    <property type="project" value="InterPro"/>
</dbReference>